<sequence length="470" mass="52896">MGTGTPSTSEKTKNAVEDHSKTAPNSPKIAKSNVVKKFKLMPLMYEISDDDKDDRTTVKRPAQRSVPISNKMDNSKKIMPTTPKSTNVADQPKSMKKIAVGRQSSTDSKSWSTTYTGKTKNKVSKTVLNTRRAPAKLRTTGRLTVAQRRGAVENHIWFRRIILKLKGLAWISAAIVFQVYSIGVLAFILSQGHERPIDKCRVFRCQSFPVSYVRLKDQATGGIFAMWKTAPDSREYYSEIALDENKVCWKRAHVNGSLTISKRGFCRFDECVVPLSNVDDEQNASTISSNIEQDFKFYLHGRMFGQSMFKYYCMKRETARDLRILSRNAPSSNGCPSDEKSCQDSTSFYVERTLCARATKSIKDEIVVNNCWKDFTLNHSTSILNILQNRPIEPNILPPILTFTCSTCRAIWNASKLSINCLNRTTFMDMHQPCQVSPPIKNLLSTDGKPCCIGDAIGRCYKTLCLPDLG</sequence>
<accession>A0A915KJF6</accession>
<reference evidence="4" key="1">
    <citation type="submission" date="2022-11" db="UniProtKB">
        <authorList>
            <consortium name="WormBaseParasite"/>
        </authorList>
    </citation>
    <scope>IDENTIFICATION</scope>
</reference>
<proteinExistence type="predicted"/>
<keyword evidence="2" id="KW-0812">Transmembrane</keyword>
<dbReference type="Proteomes" id="UP000887565">
    <property type="component" value="Unplaced"/>
</dbReference>
<organism evidence="3 4">
    <name type="scientific">Romanomermis culicivorax</name>
    <name type="common">Nematode worm</name>
    <dbReference type="NCBI Taxonomy" id="13658"/>
    <lineage>
        <taxon>Eukaryota</taxon>
        <taxon>Metazoa</taxon>
        <taxon>Ecdysozoa</taxon>
        <taxon>Nematoda</taxon>
        <taxon>Enoplea</taxon>
        <taxon>Dorylaimia</taxon>
        <taxon>Mermithida</taxon>
        <taxon>Mermithoidea</taxon>
        <taxon>Mermithidae</taxon>
        <taxon>Romanomermis</taxon>
    </lineage>
</organism>
<keyword evidence="2" id="KW-1133">Transmembrane helix</keyword>
<feature type="compositionally biased region" description="Basic and acidic residues" evidence="1">
    <location>
        <begin position="10"/>
        <end position="21"/>
    </location>
</feature>
<evidence type="ECO:0000256" key="2">
    <source>
        <dbReference type="SAM" id="Phobius"/>
    </source>
</evidence>
<keyword evidence="3" id="KW-1185">Reference proteome</keyword>
<feature type="region of interest" description="Disordered" evidence="1">
    <location>
        <begin position="72"/>
        <end position="116"/>
    </location>
</feature>
<keyword evidence="2" id="KW-0472">Membrane</keyword>
<evidence type="ECO:0000256" key="1">
    <source>
        <dbReference type="SAM" id="MobiDB-lite"/>
    </source>
</evidence>
<dbReference type="AlphaFoldDB" id="A0A915KJF6"/>
<evidence type="ECO:0000313" key="4">
    <source>
        <dbReference type="WBParaSite" id="nRc.2.0.1.t38146-RA"/>
    </source>
</evidence>
<feature type="transmembrane region" description="Helical" evidence="2">
    <location>
        <begin position="168"/>
        <end position="189"/>
    </location>
</feature>
<feature type="region of interest" description="Disordered" evidence="1">
    <location>
        <begin position="1"/>
        <end position="35"/>
    </location>
</feature>
<protein>
    <submittedName>
        <fullName evidence="4">Uncharacterized protein</fullName>
    </submittedName>
</protein>
<evidence type="ECO:0000313" key="3">
    <source>
        <dbReference type="Proteomes" id="UP000887565"/>
    </source>
</evidence>
<name>A0A915KJF6_ROMCU</name>
<feature type="compositionally biased region" description="Polar residues" evidence="1">
    <location>
        <begin position="102"/>
        <end position="116"/>
    </location>
</feature>
<dbReference type="WBParaSite" id="nRc.2.0.1.t38146-RA">
    <property type="protein sequence ID" value="nRc.2.0.1.t38146-RA"/>
    <property type="gene ID" value="nRc.2.0.1.g38146"/>
</dbReference>